<dbReference type="EMBL" id="CP000155">
    <property type="protein sequence ID" value="ABC28269.1"/>
    <property type="molecule type" value="Genomic_DNA"/>
</dbReference>
<proteinExistence type="inferred from homology"/>
<dbReference type="Proteomes" id="UP000000238">
    <property type="component" value="Chromosome"/>
</dbReference>
<organism evidence="4 5">
    <name type="scientific">Hahella chejuensis (strain KCTC 2396)</name>
    <dbReference type="NCBI Taxonomy" id="349521"/>
    <lineage>
        <taxon>Bacteria</taxon>
        <taxon>Pseudomonadati</taxon>
        <taxon>Pseudomonadota</taxon>
        <taxon>Gammaproteobacteria</taxon>
        <taxon>Oceanospirillales</taxon>
        <taxon>Hahellaceae</taxon>
        <taxon>Hahella</taxon>
    </lineage>
</organism>
<gene>
    <name evidence="4" type="ordered locus">HCH_01406</name>
</gene>
<accession>Q2SM55</accession>
<protein>
    <submittedName>
        <fullName evidence="4">Uncharacterized protein conserved in bacteria</fullName>
    </submittedName>
</protein>
<feature type="binding site" evidence="3">
    <location>
        <position position="50"/>
    </location>
    <ligand>
        <name>a divalent metal cation</name>
        <dbReference type="ChEBI" id="CHEBI:60240"/>
    </ligand>
</feature>
<dbReference type="AlphaFoldDB" id="Q2SM55"/>
<evidence type="ECO:0000256" key="3">
    <source>
        <dbReference type="PIRSR" id="PIRSR607837-1"/>
    </source>
</evidence>
<sequence>MGFKQHYQLMAGYNQRMNNQVYAAAAKLDENILTRDSGAFFGSILGTLNHIMVADLVWLGRYASLSDRYQSLLELSQFSRPKALSEILYADFNALSEKRRQLDSLIIRWLTDEVAEEDYALNLHYSSMAGAKSIRNFGELLAHFFNHQTHHRGQASTLLSQAGQDIGVTDFVIDIPDLASSN</sequence>
<dbReference type="RefSeq" id="WP_011395342.1">
    <property type="nucleotide sequence ID" value="NC_007645.1"/>
</dbReference>
<keyword evidence="5" id="KW-1185">Reference proteome</keyword>
<evidence type="ECO:0000313" key="5">
    <source>
        <dbReference type="Proteomes" id="UP000000238"/>
    </source>
</evidence>
<dbReference type="SUPFAM" id="SSF109854">
    <property type="entry name" value="DinB/YfiT-like putative metalloenzymes"/>
    <property type="match status" value="1"/>
</dbReference>
<name>Q2SM55_HAHCH</name>
<comment type="similarity">
    <text evidence="1">Belongs to the DinB family.</text>
</comment>
<evidence type="ECO:0000313" key="4">
    <source>
        <dbReference type="EMBL" id="ABC28269.1"/>
    </source>
</evidence>
<dbReference type="PANTHER" id="PTHR37302:SF1">
    <property type="entry name" value="PROTEIN DINB"/>
    <property type="match status" value="1"/>
</dbReference>
<keyword evidence="2 3" id="KW-0479">Metal-binding</keyword>
<dbReference type="OrthoDB" id="9807509at2"/>
<dbReference type="PANTHER" id="PTHR37302">
    <property type="entry name" value="SLR1116 PROTEIN"/>
    <property type="match status" value="1"/>
</dbReference>
<dbReference type="GO" id="GO:0046872">
    <property type="term" value="F:metal ion binding"/>
    <property type="evidence" value="ECO:0007669"/>
    <property type="project" value="UniProtKB-KW"/>
</dbReference>
<dbReference type="KEGG" id="hch:HCH_01406"/>
<feature type="binding site" evidence="3">
    <location>
        <position position="147"/>
    </location>
    <ligand>
        <name>a divalent metal cation</name>
        <dbReference type="ChEBI" id="CHEBI:60240"/>
    </ligand>
</feature>
<dbReference type="Pfam" id="PF05163">
    <property type="entry name" value="DinB"/>
    <property type="match status" value="1"/>
</dbReference>
<dbReference type="Gene3D" id="1.20.120.450">
    <property type="entry name" value="dinb family like domain"/>
    <property type="match status" value="1"/>
</dbReference>
<dbReference type="eggNOG" id="COG2318">
    <property type="taxonomic scope" value="Bacteria"/>
</dbReference>
<reference evidence="4 5" key="1">
    <citation type="journal article" date="2005" name="Nucleic Acids Res.">
        <title>Genomic blueprint of Hahella chejuensis, a marine microbe producing an algicidal agent.</title>
        <authorList>
            <person name="Jeong H."/>
            <person name="Yim J.H."/>
            <person name="Lee C."/>
            <person name="Choi S.-H."/>
            <person name="Park Y.K."/>
            <person name="Yoon S.H."/>
            <person name="Hur C.-G."/>
            <person name="Kang H.-Y."/>
            <person name="Kim D."/>
            <person name="Lee H.H."/>
            <person name="Park K.H."/>
            <person name="Park S.-H."/>
            <person name="Park H.-S."/>
            <person name="Lee H.K."/>
            <person name="Oh T.K."/>
            <person name="Kim J.F."/>
        </authorList>
    </citation>
    <scope>NUCLEOTIDE SEQUENCE [LARGE SCALE GENOMIC DNA]</scope>
    <source>
        <strain evidence="4 5">KCTC 2396</strain>
    </source>
</reference>
<evidence type="ECO:0000256" key="1">
    <source>
        <dbReference type="ARBA" id="ARBA00008635"/>
    </source>
</evidence>
<dbReference type="HOGENOM" id="CLU_101283_1_0_6"/>
<feature type="binding site" evidence="3">
    <location>
        <position position="151"/>
    </location>
    <ligand>
        <name>a divalent metal cation</name>
        <dbReference type="ChEBI" id="CHEBI:60240"/>
    </ligand>
</feature>
<evidence type="ECO:0000256" key="2">
    <source>
        <dbReference type="ARBA" id="ARBA00022723"/>
    </source>
</evidence>
<dbReference type="InterPro" id="IPR007837">
    <property type="entry name" value="DinB"/>
</dbReference>
<dbReference type="STRING" id="349521.HCH_01406"/>
<dbReference type="InterPro" id="IPR034660">
    <property type="entry name" value="DinB/YfiT-like"/>
</dbReference>